<evidence type="ECO:0000313" key="2">
    <source>
        <dbReference type="Proteomes" id="UP001157502"/>
    </source>
</evidence>
<protein>
    <submittedName>
        <fullName evidence="1">Uncharacterized protein</fullName>
    </submittedName>
</protein>
<sequence length="678" mass="77332">MVAMAPEETYQDSLEEDVDSFSEPVEIMVHNSVYTKTPDMDCNCYGDYGATISERPLLKTLMEAEAAANSAAIQLMSFKETLDGDFADSRHSASDKRRLSRQRGLLLEKLEVFKGINKSVRKQLKELLDAEASRIKTDKHIDLLLQKLTQAECENLHLKGDLNDKEKMVEELKGLRKIEMENTENAIHATKAVATTRAHLQGQLRSREAENNRLTIQLRGLERQVTEQKLELDSLRGKISGTSENSAKEKEALKKATRAQKQRAERFEAAVDKCYAQLKTKDIQLSEARSQMDTWRRKHEQQTAERIQLDAEMGQLKGQVADMAAKLQKEKDEFTASNKVLLLKVETLNVENGDIVLENATLKALIVELELQLANSEAELRDEHTVSQERKKHAEQCKSEVTELHMEVDGLKRQLDSVLLETKNIRDGGDAEMEKVRLDLTGRITELEDYPDLLSATEQSLARCLDNLKRSEERCADKAEASRQLQVKVERQGETMKTSVDMKDSLHEANSLLKHKVDSLQKEMEELRGENQELVGRLAGQEEVLHYSTRQLDQRSADCQALGRQLEAALADVRLQVSKVKENALSRESFLQTRILELEAENCRRENELKKLKQHKQSTEKQFEVRLKDLQLSLDQSETHKQSIQNYVEFLKNSYATMFDEGLPLALSSFGSSYIFKW</sequence>
<name>A0ACC2H903_DALPE</name>
<proteinExistence type="predicted"/>
<gene>
    <name evidence="1" type="ORF">DPEC_G00066750</name>
</gene>
<comment type="caution">
    <text evidence="1">The sequence shown here is derived from an EMBL/GenBank/DDBJ whole genome shotgun (WGS) entry which is preliminary data.</text>
</comment>
<keyword evidence="2" id="KW-1185">Reference proteome</keyword>
<dbReference type="EMBL" id="CM055732">
    <property type="protein sequence ID" value="KAJ8012252.1"/>
    <property type="molecule type" value="Genomic_DNA"/>
</dbReference>
<dbReference type="Proteomes" id="UP001157502">
    <property type="component" value="Chromosome 5"/>
</dbReference>
<reference evidence="1" key="1">
    <citation type="submission" date="2021-05" db="EMBL/GenBank/DDBJ databases">
        <authorList>
            <person name="Pan Q."/>
            <person name="Jouanno E."/>
            <person name="Zahm M."/>
            <person name="Klopp C."/>
            <person name="Cabau C."/>
            <person name="Louis A."/>
            <person name="Berthelot C."/>
            <person name="Parey E."/>
            <person name="Roest Crollius H."/>
            <person name="Montfort J."/>
            <person name="Robinson-Rechavi M."/>
            <person name="Bouchez O."/>
            <person name="Lampietro C."/>
            <person name="Lopez Roques C."/>
            <person name="Donnadieu C."/>
            <person name="Postlethwait J."/>
            <person name="Bobe J."/>
            <person name="Dillon D."/>
            <person name="Chandos A."/>
            <person name="von Hippel F."/>
            <person name="Guiguen Y."/>
        </authorList>
    </citation>
    <scope>NUCLEOTIDE SEQUENCE</scope>
    <source>
        <strain evidence="1">YG-Jan2019</strain>
    </source>
</reference>
<accession>A0ACC2H903</accession>
<organism evidence="1 2">
    <name type="scientific">Dallia pectoralis</name>
    <name type="common">Alaska blackfish</name>
    <dbReference type="NCBI Taxonomy" id="75939"/>
    <lineage>
        <taxon>Eukaryota</taxon>
        <taxon>Metazoa</taxon>
        <taxon>Chordata</taxon>
        <taxon>Craniata</taxon>
        <taxon>Vertebrata</taxon>
        <taxon>Euteleostomi</taxon>
        <taxon>Actinopterygii</taxon>
        <taxon>Neopterygii</taxon>
        <taxon>Teleostei</taxon>
        <taxon>Protacanthopterygii</taxon>
        <taxon>Esociformes</taxon>
        <taxon>Umbridae</taxon>
        <taxon>Dallia</taxon>
    </lineage>
</organism>
<evidence type="ECO:0000313" key="1">
    <source>
        <dbReference type="EMBL" id="KAJ8012252.1"/>
    </source>
</evidence>